<dbReference type="Pfam" id="PF00989">
    <property type="entry name" value="PAS"/>
    <property type="match status" value="1"/>
</dbReference>
<dbReference type="InterPro" id="IPR001067">
    <property type="entry name" value="Nuc_translocat"/>
</dbReference>
<keyword evidence="3" id="KW-0238">DNA-binding</keyword>
<feature type="domain" description="PAS" evidence="7">
    <location>
        <begin position="54"/>
        <end position="117"/>
    </location>
</feature>
<dbReference type="InterPro" id="IPR000014">
    <property type="entry name" value="PAS"/>
</dbReference>
<dbReference type="Proteomes" id="UP000410492">
    <property type="component" value="Unassembled WGS sequence"/>
</dbReference>
<comment type="subcellular location">
    <subcellularLocation>
        <location evidence="1">Nucleus</location>
    </subcellularLocation>
</comment>
<dbReference type="NCBIfam" id="TIGR00229">
    <property type="entry name" value="sensory_box"/>
    <property type="match status" value="1"/>
</dbReference>
<evidence type="ECO:0000256" key="6">
    <source>
        <dbReference type="SAM" id="MobiDB-lite"/>
    </source>
</evidence>
<feature type="region of interest" description="Disordered" evidence="6">
    <location>
        <begin position="154"/>
        <end position="174"/>
    </location>
</feature>
<name>A0A653CPT2_CALMS</name>
<evidence type="ECO:0000256" key="5">
    <source>
        <dbReference type="ARBA" id="ARBA00023242"/>
    </source>
</evidence>
<keyword evidence="5" id="KW-0539">Nucleus</keyword>
<evidence type="ECO:0000256" key="4">
    <source>
        <dbReference type="ARBA" id="ARBA00023163"/>
    </source>
</evidence>
<reference evidence="8 9" key="1">
    <citation type="submission" date="2019-01" db="EMBL/GenBank/DDBJ databases">
        <authorList>
            <person name="Sayadi A."/>
        </authorList>
    </citation>
    <scope>NUCLEOTIDE SEQUENCE [LARGE SCALE GENOMIC DNA]</scope>
</reference>
<gene>
    <name evidence="8" type="ORF">CALMAC_LOCUS10869</name>
</gene>
<evidence type="ECO:0000256" key="1">
    <source>
        <dbReference type="ARBA" id="ARBA00004123"/>
    </source>
</evidence>
<dbReference type="SUPFAM" id="SSF55785">
    <property type="entry name" value="PYP-like sensor domain (PAS domain)"/>
    <property type="match status" value="2"/>
</dbReference>
<dbReference type="Pfam" id="PF14598">
    <property type="entry name" value="PAS_11"/>
    <property type="match status" value="1"/>
</dbReference>
<evidence type="ECO:0000259" key="7">
    <source>
        <dbReference type="PROSITE" id="PS50112"/>
    </source>
</evidence>
<evidence type="ECO:0000313" key="9">
    <source>
        <dbReference type="Proteomes" id="UP000410492"/>
    </source>
</evidence>
<dbReference type="InterPro" id="IPR013767">
    <property type="entry name" value="PAS_fold"/>
</dbReference>
<dbReference type="SMART" id="SM00091">
    <property type="entry name" value="PAS"/>
    <property type="match status" value="2"/>
</dbReference>
<dbReference type="PROSITE" id="PS50112">
    <property type="entry name" value="PAS"/>
    <property type="match status" value="2"/>
</dbReference>
<keyword evidence="4" id="KW-0804">Transcription</keyword>
<dbReference type="PANTHER" id="PTHR23042">
    <property type="entry name" value="CIRCADIAN PROTEIN CLOCK/ARNT/BMAL/PAS"/>
    <property type="match status" value="1"/>
</dbReference>
<dbReference type="InterPro" id="IPR050933">
    <property type="entry name" value="Circadian_TF"/>
</dbReference>
<dbReference type="GO" id="GO:0045944">
    <property type="term" value="P:positive regulation of transcription by RNA polymerase II"/>
    <property type="evidence" value="ECO:0007669"/>
    <property type="project" value="UniProtKB-ARBA"/>
</dbReference>
<evidence type="ECO:0000256" key="3">
    <source>
        <dbReference type="ARBA" id="ARBA00023125"/>
    </source>
</evidence>
<evidence type="ECO:0000256" key="2">
    <source>
        <dbReference type="ARBA" id="ARBA00023015"/>
    </source>
</evidence>
<sequence>MVARSAKKLDKTSILRLTATYLRIYLTLNSNKNNVSIQFPKNIDQFLLDQLVCDQLGGFLLIITASGKIIFVSHTVENLLGHLQTDLMGQSLFNITSPEDHDRLRMYLQCEGVLEHEWKKYFTVRLKRAGPRSEQAVYEPVNIMGMHRHENGIGASANAAGSTSPSTSTSSVTSTGTLNSDILVFFVKVCRPEPLLDRLIEASKDEYVTRHLIDGRIINCDQRISIIAGYMTEEVAGNSAFKYMHRDDVRWVIIALRQNMVVKM</sequence>
<dbReference type="OrthoDB" id="7788762at2759"/>
<dbReference type="GO" id="GO:0003700">
    <property type="term" value="F:DNA-binding transcription factor activity"/>
    <property type="evidence" value="ECO:0007669"/>
    <property type="project" value="InterPro"/>
</dbReference>
<proteinExistence type="predicted"/>
<keyword evidence="2" id="KW-0805">Transcription regulation</keyword>
<evidence type="ECO:0000313" key="8">
    <source>
        <dbReference type="EMBL" id="VEN49934.1"/>
    </source>
</evidence>
<dbReference type="PRINTS" id="PR00785">
    <property type="entry name" value="NCTRNSLOCATR"/>
</dbReference>
<dbReference type="AlphaFoldDB" id="A0A653CPT2"/>
<protein>
    <recommendedName>
        <fullName evidence="7">PAS domain-containing protein</fullName>
    </recommendedName>
</protein>
<accession>A0A653CPT2</accession>
<keyword evidence="9" id="KW-1185">Reference proteome</keyword>
<dbReference type="EMBL" id="CAACVG010008461">
    <property type="protein sequence ID" value="VEN49934.1"/>
    <property type="molecule type" value="Genomic_DNA"/>
</dbReference>
<dbReference type="GO" id="GO:0005667">
    <property type="term" value="C:transcription regulator complex"/>
    <property type="evidence" value="ECO:0007669"/>
    <property type="project" value="InterPro"/>
</dbReference>
<feature type="domain" description="PAS" evidence="7">
    <location>
        <begin position="192"/>
        <end position="248"/>
    </location>
</feature>
<dbReference type="CDD" id="cd00130">
    <property type="entry name" value="PAS"/>
    <property type="match status" value="1"/>
</dbReference>
<organism evidence="8 9">
    <name type="scientific">Callosobruchus maculatus</name>
    <name type="common">Southern cowpea weevil</name>
    <name type="synonym">Pulse bruchid</name>
    <dbReference type="NCBI Taxonomy" id="64391"/>
    <lineage>
        <taxon>Eukaryota</taxon>
        <taxon>Metazoa</taxon>
        <taxon>Ecdysozoa</taxon>
        <taxon>Arthropoda</taxon>
        <taxon>Hexapoda</taxon>
        <taxon>Insecta</taxon>
        <taxon>Pterygota</taxon>
        <taxon>Neoptera</taxon>
        <taxon>Endopterygota</taxon>
        <taxon>Coleoptera</taxon>
        <taxon>Polyphaga</taxon>
        <taxon>Cucujiformia</taxon>
        <taxon>Chrysomeloidea</taxon>
        <taxon>Chrysomelidae</taxon>
        <taxon>Bruchinae</taxon>
        <taxon>Bruchini</taxon>
        <taxon>Callosobruchus</taxon>
    </lineage>
</organism>
<dbReference type="InterPro" id="IPR035965">
    <property type="entry name" value="PAS-like_dom_sf"/>
</dbReference>
<dbReference type="GO" id="GO:0005634">
    <property type="term" value="C:nucleus"/>
    <property type="evidence" value="ECO:0007669"/>
    <property type="project" value="UniProtKB-SubCell"/>
</dbReference>
<dbReference type="Gene3D" id="3.30.450.20">
    <property type="entry name" value="PAS domain"/>
    <property type="match status" value="2"/>
</dbReference>
<dbReference type="GO" id="GO:0005737">
    <property type="term" value="C:cytoplasm"/>
    <property type="evidence" value="ECO:0007669"/>
    <property type="project" value="InterPro"/>
</dbReference>
<dbReference type="GO" id="GO:0003677">
    <property type="term" value="F:DNA binding"/>
    <property type="evidence" value="ECO:0007669"/>
    <property type="project" value="UniProtKB-KW"/>
</dbReference>